<organism evidence="3 4">
    <name type="scientific">Mycena venus</name>
    <dbReference type="NCBI Taxonomy" id="2733690"/>
    <lineage>
        <taxon>Eukaryota</taxon>
        <taxon>Fungi</taxon>
        <taxon>Dikarya</taxon>
        <taxon>Basidiomycota</taxon>
        <taxon>Agaricomycotina</taxon>
        <taxon>Agaricomycetes</taxon>
        <taxon>Agaricomycetidae</taxon>
        <taxon>Agaricales</taxon>
        <taxon>Marasmiineae</taxon>
        <taxon>Mycenaceae</taxon>
        <taxon>Mycena</taxon>
    </lineage>
</organism>
<evidence type="ECO:0000313" key="4">
    <source>
        <dbReference type="Proteomes" id="UP000620124"/>
    </source>
</evidence>
<comment type="caution">
    <text evidence="3">The sequence shown here is derived from an EMBL/GenBank/DDBJ whole genome shotgun (WGS) entry which is preliminary data.</text>
</comment>
<evidence type="ECO:0000313" key="3">
    <source>
        <dbReference type="EMBL" id="KAF7328943.1"/>
    </source>
</evidence>
<dbReference type="InterPro" id="IPR027417">
    <property type="entry name" value="P-loop_NTPase"/>
</dbReference>
<name>A0A8H6WUN6_9AGAR</name>
<dbReference type="PANTHER" id="PTHR10039">
    <property type="entry name" value="AMELOGENIN"/>
    <property type="match status" value="1"/>
</dbReference>
<keyword evidence="1" id="KW-0677">Repeat</keyword>
<dbReference type="EMBL" id="JACAZI010000034">
    <property type="protein sequence ID" value="KAF7328943.1"/>
    <property type="molecule type" value="Genomic_DNA"/>
</dbReference>
<accession>A0A8H6WUN6</accession>
<dbReference type="Pfam" id="PF24883">
    <property type="entry name" value="NPHP3_N"/>
    <property type="match status" value="1"/>
</dbReference>
<dbReference type="OrthoDB" id="4760524at2759"/>
<reference evidence="3" key="1">
    <citation type="submission" date="2020-05" db="EMBL/GenBank/DDBJ databases">
        <title>Mycena genomes resolve the evolution of fungal bioluminescence.</title>
        <authorList>
            <person name="Tsai I.J."/>
        </authorList>
    </citation>
    <scope>NUCLEOTIDE SEQUENCE</scope>
    <source>
        <strain evidence="3">CCC161011</strain>
    </source>
</reference>
<feature type="domain" description="Nephrocystin 3-like N-terminal" evidence="2">
    <location>
        <begin position="97"/>
        <end position="240"/>
    </location>
</feature>
<dbReference type="SUPFAM" id="SSF52540">
    <property type="entry name" value="P-loop containing nucleoside triphosphate hydrolases"/>
    <property type="match status" value="1"/>
</dbReference>
<evidence type="ECO:0000259" key="2">
    <source>
        <dbReference type="Pfam" id="PF24883"/>
    </source>
</evidence>
<evidence type="ECO:0000256" key="1">
    <source>
        <dbReference type="ARBA" id="ARBA00022737"/>
    </source>
</evidence>
<dbReference type="AlphaFoldDB" id="A0A8H6WUN6"/>
<dbReference type="Proteomes" id="UP000620124">
    <property type="component" value="Unassembled WGS sequence"/>
</dbReference>
<keyword evidence="4" id="KW-1185">Reference proteome</keyword>
<protein>
    <submittedName>
        <fullName evidence="3">Putative nwd2 protein</fullName>
    </submittedName>
</protein>
<gene>
    <name evidence="3" type="ORF">MVEN_02524200</name>
</gene>
<dbReference type="PANTHER" id="PTHR10039:SF17">
    <property type="entry name" value="FUNGAL STAND N-TERMINAL GOODBYE DOMAIN-CONTAINING PROTEIN-RELATED"/>
    <property type="match status" value="1"/>
</dbReference>
<sequence length="636" mass="71648">MEAKAEVVEAAVTKVVLEVWGEGPTLYVHGRTSITAGTVNNHSAEAGIHILYRRVALEALFDSADSYPQPRCHPETRIEMLDALYNWAVGGEWVLPVRWLHGPAGAGKSALMQTLCQKLQAAGHLGGAFFFKRDHATRGNAKALFATLAYQLVLNNPGLNSVISQRVERDPSVVGRSMDVQLRQLIVDPCESAFPPLVLLIDGLDECQDEGAQQEIICLIGNAVTIHRQPYSLRFLIASRPEAHIRETFEDHSFNGIVDSMNIEQSFQDIRKYLLSEFARIHRSHRTMVQIPAPWPSGEILNHLVEKSSGYFIYASTVIKFVDDKYSRPTERLSVIHSLSATQHDTPFAALDQLYIQILSLVPVRFHSTLRDILQCTIMVNLELTPAQLDRLFDLEPGDVQLILRSLHSVLKVPADSETISVHHASFLDFLRDQQRSSVFHISPENGMNVARAVIKALSDDNHWLDTPENPLAWGVTFTSYESSLSDTCMCRRLSGKHLIKCINAVSPAAELIPLIEGVNPDFLWGTKFGYEWGKEIREILIWLKKIQPVPVDLIRRWEDYDFMFFWDRTQHPLDGAFKNDDGKWTNQVLSLSPEMLRVLQIKMSGSLLVPLEDCRQVVARSPGFVRLLLKGHIMG</sequence>
<proteinExistence type="predicted"/>
<dbReference type="Gene3D" id="3.40.50.300">
    <property type="entry name" value="P-loop containing nucleotide triphosphate hydrolases"/>
    <property type="match status" value="1"/>
</dbReference>
<dbReference type="InterPro" id="IPR056884">
    <property type="entry name" value="NPHP3-like_N"/>
</dbReference>